<sequence>MGSHRAERPSTRRRSSTSEATSSSSYVGRRIARPEPVAAPPVVAGESVASVEATAPTVTELPAVTVELTAITESSGSLSPAVPGKRRAVKKTSTKPKGPLRLLPSVPVVAGVATLAIAATGAVTTSVGPDLVGNDTPRMAVPNAQTGAFGSGTYDALGRTVLSRDSDRDALDDANDSELVEEAAAQAEQRNDRLGELAEAAEAEAKEITLNRWVLPLGGYSLSAEFGQAGSYWSSGYHTGLDFSASSGTPLVAIANGVITSTGYDGAYGNKTVLTLEDGTEIWYCHQTSIGVSVGDNVVGGQPIGTVGSTGNTTGPHLHLEVRPGGGDPVDPYAALVAHGVTP</sequence>
<feature type="coiled-coil region" evidence="1">
    <location>
        <begin position="177"/>
        <end position="211"/>
    </location>
</feature>
<reference evidence="4 5" key="1">
    <citation type="submission" date="2020-07" db="EMBL/GenBank/DDBJ databases">
        <title>Sequencing the genomes of 1000 actinobacteria strains.</title>
        <authorList>
            <person name="Klenk H.-P."/>
        </authorList>
    </citation>
    <scope>NUCLEOTIDE SEQUENCE [LARGE SCALE GENOMIC DNA]</scope>
    <source>
        <strain evidence="4 5">DSM 103833</strain>
    </source>
</reference>
<dbReference type="EMBL" id="JACCFP010000001">
    <property type="protein sequence ID" value="NYJ02590.1"/>
    <property type="molecule type" value="Genomic_DNA"/>
</dbReference>
<keyword evidence="1" id="KW-0175">Coiled coil</keyword>
<dbReference type="FunFam" id="2.70.70.10:FF:000013">
    <property type="entry name" value="Peptidase family M23"/>
    <property type="match status" value="1"/>
</dbReference>
<accession>A0A853C343</accession>
<dbReference type="Gene3D" id="2.70.70.10">
    <property type="entry name" value="Glucose Permease (Domain IIA)"/>
    <property type="match status" value="1"/>
</dbReference>
<feature type="region of interest" description="Disordered" evidence="2">
    <location>
        <begin position="73"/>
        <end position="96"/>
    </location>
</feature>
<keyword evidence="5" id="KW-1185">Reference proteome</keyword>
<dbReference type="AlphaFoldDB" id="A0A853C343"/>
<evidence type="ECO:0000256" key="2">
    <source>
        <dbReference type="SAM" id="MobiDB-lite"/>
    </source>
</evidence>
<dbReference type="CDD" id="cd12797">
    <property type="entry name" value="M23_peptidase"/>
    <property type="match status" value="1"/>
</dbReference>
<dbReference type="Pfam" id="PF01551">
    <property type="entry name" value="Peptidase_M23"/>
    <property type="match status" value="1"/>
</dbReference>
<keyword evidence="4" id="KW-0378">Hydrolase</keyword>
<dbReference type="InterPro" id="IPR016047">
    <property type="entry name" value="M23ase_b-sheet_dom"/>
</dbReference>
<dbReference type="RefSeq" id="WP_179668937.1">
    <property type="nucleotide sequence ID" value="NZ_JACCFP010000001.1"/>
</dbReference>
<evidence type="ECO:0000256" key="1">
    <source>
        <dbReference type="SAM" id="Coils"/>
    </source>
</evidence>
<evidence type="ECO:0000313" key="4">
    <source>
        <dbReference type="EMBL" id="NYJ02590.1"/>
    </source>
</evidence>
<dbReference type="SUPFAM" id="SSF51261">
    <property type="entry name" value="Duplicated hybrid motif"/>
    <property type="match status" value="1"/>
</dbReference>
<dbReference type="PANTHER" id="PTHR21666:SF270">
    <property type="entry name" value="MUREIN HYDROLASE ACTIVATOR ENVC"/>
    <property type="match status" value="1"/>
</dbReference>
<evidence type="ECO:0000313" key="5">
    <source>
        <dbReference type="Proteomes" id="UP000530424"/>
    </source>
</evidence>
<name>A0A853C343_9ACTN</name>
<feature type="compositionally biased region" description="Basic and acidic residues" evidence="2">
    <location>
        <begin position="1"/>
        <end position="10"/>
    </location>
</feature>
<feature type="region of interest" description="Disordered" evidence="2">
    <location>
        <begin position="1"/>
        <end position="38"/>
    </location>
</feature>
<dbReference type="PANTHER" id="PTHR21666">
    <property type="entry name" value="PEPTIDASE-RELATED"/>
    <property type="match status" value="1"/>
</dbReference>
<dbReference type="Proteomes" id="UP000530424">
    <property type="component" value="Unassembled WGS sequence"/>
</dbReference>
<feature type="domain" description="M23ase beta-sheet core" evidence="3">
    <location>
        <begin position="237"/>
        <end position="332"/>
    </location>
</feature>
<dbReference type="InterPro" id="IPR050570">
    <property type="entry name" value="Cell_wall_metabolism_enzyme"/>
</dbReference>
<organism evidence="4 5">
    <name type="scientific">Nocardioides thalensis</name>
    <dbReference type="NCBI Taxonomy" id="1914755"/>
    <lineage>
        <taxon>Bacteria</taxon>
        <taxon>Bacillati</taxon>
        <taxon>Actinomycetota</taxon>
        <taxon>Actinomycetes</taxon>
        <taxon>Propionibacteriales</taxon>
        <taxon>Nocardioidaceae</taxon>
        <taxon>Nocardioides</taxon>
    </lineage>
</organism>
<dbReference type="GO" id="GO:0004222">
    <property type="term" value="F:metalloendopeptidase activity"/>
    <property type="evidence" value="ECO:0007669"/>
    <property type="project" value="TreeGrafter"/>
</dbReference>
<gene>
    <name evidence="4" type="ORF">HNR19_003288</name>
</gene>
<comment type="caution">
    <text evidence="4">The sequence shown here is derived from an EMBL/GenBank/DDBJ whole genome shotgun (WGS) entry which is preliminary data.</text>
</comment>
<feature type="compositionally biased region" description="Basic residues" evidence="2">
    <location>
        <begin position="84"/>
        <end position="94"/>
    </location>
</feature>
<dbReference type="InterPro" id="IPR011055">
    <property type="entry name" value="Dup_hybrid_motif"/>
</dbReference>
<protein>
    <submittedName>
        <fullName evidence="4">Murein DD-endopeptidase MepM/ murein hydrolase activator NlpD</fullName>
    </submittedName>
</protein>
<evidence type="ECO:0000259" key="3">
    <source>
        <dbReference type="Pfam" id="PF01551"/>
    </source>
</evidence>
<proteinExistence type="predicted"/>